<gene>
    <name evidence="1" type="ORF">V5E97_08740</name>
</gene>
<accession>A0AAU7CNA9</accession>
<evidence type="ECO:0000313" key="1">
    <source>
        <dbReference type="EMBL" id="XBH06106.1"/>
    </source>
</evidence>
<dbReference type="EMBL" id="CP155447">
    <property type="protein sequence ID" value="XBH06106.1"/>
    <property type="molecule type" value="Genomic_DNA"/>
</dbReference>
<dbReference type="PANTHER" id="PTHR35866">
    <property type="entry name" value="PUTATIVE-RELATED"/>
    <property type="match status" value="1"/>
</dbReference>
<proteinExistence type="predicted"/>
<dbReference type="AlphaFoldDB" id="A0AAU7CNA9"/>
<dbReference type="InterPro" id="IPR005358">
    <property type="entry name" value="Puta_zinc/iron-chelating_dom"/>
</dbReference>
<name>A0AAU7CNA9_9BACT</name>
<organism evidence="1">
    <name type="scientific">Singulisphaera sp. Ch08</name>
    <dbReference type="NCBI Taxonomy" id="3120278"/>
    <lineage>
        <taxon>Bacteria</taxon>
        <taxon>Pseudomonadati</taxon>
        <taxon>Planctomycetota</taxon>
        <taxon>Planctomycetia</taxon>
        <taxon>Isosphaerales</taxon>
        <taxon>Isosphaeraceae</taxon>
        <taxon>Singulisphaera</taxon>
    </lineage>
</organism>
<protein>
    <submittedName>
        <fullName evidence="1">YkgJ family cysteine cluster protein</fullName>
    </submittedName>
</protein>
<reference evidence="1" key="1">
    <citation type="submission" date="2024-05" db="EMBL/GenBank/DDBJ databases">
        <title>Planctomycetes of the genus Singulisphaera possess chitinolytic capabilities.</title>
        <authorList>
            <person name="Ivanova A."/>
        </authorList>
    </citation>
    <scope>NUCLEOTIDE SEQUENCE</scope>
    <source>
        <strain evidence="1">Ch08T</strain>
    </source>
</reference>
<dbReference type="RefSeq" id="WP_406698958.1">
    <property type="nucleotide sequence ID" value="NZ_CP155447.1"/>
</dbReference>
<dbReference type="Pfam" id="PF03692">
    <property type="entry name" value="CxxCxxCC"/>
    <property type="match status" value="1"/>
</dbReference>
<sequence length="417" mass="47254">MSNSLQSLPIMQNWDCHSCSDCCRIEAVITDEEKQRIEALDLANDSEVAPKPWFAPVARGSQKWKLTHRPDGGCVFLTTGNRCRIQERYGADAKPFVCRLFPFVLIPAGNHWRVGMRFSCPSVAANSGRPVADAEKDLVHLSHLLERHAGRSADSAPPPLLQAGQQLSWPDVCRVVQVLVEIVQDRGDRLERRLRKCLAVARIGGQTQFDSLQGNRLSKYLQAVRNAVETEVPREVVDMPPPDPLLGRVLFRTHLAIFARRDRDEYGASSIRRRLGRVLEGWRFVRGNGPVPRVNEFLPKTSFEELERCSGMLPEMDETLERYYVVKLNSLQFCGPPNFDLPLWAGLESLVLTLPMILWLRRAFTDQSPVDAVQQAILLVDDHFGGNPMLGFPHIQYLLRTLAQRGELEKLVAWYSR</sequence>
<dbReference type="PANTHER" id="PTHR35866:SF1">
    <property type="entry name" value="YKGJ FAMILY CYSTEINE CLUSTER PROTEIN"/>
    <property type="match status" value="1"/>
</dbReference>